<dbReference type="GO" id="GO:0004386">
    <property type="term" value="F:helicase activity"/>
    <property type="evidence" value="ECO:0007669"/>
    <property type="project" value="UniProtKB-KW"/>
</dbReference>
<accession>A0A9P7BB88</accession>
<dbReference type="Proteomes" id="UP000750334">
    <property type="component" value="Unassembled WGS sequence"/>
</dbReference>
<evidence type="ECO:0000256" key="1">
    <source>
        <dbReference type="SAM" id="MobiDB-lite"/>
    </source>
</evidence>
<dbReference type="EMBL" id="PUHR01000056">
    <property type="protein sequence ID" value="KAG0668824.1"/>
    <property type="molecule type" value="Genomic_DNA"/>
</dbReference>
<feature type="region of interest" description="Disordered" evidence="1">
    <location>
        <begin position="123"/>
        <end position="175"/>
    </location>
</feature>
<feature type="compositionally biased region" description="Polar residues" evidence="1">
    <location>
        <begin position="155"/>
        <end position="175"/>
    </location>
</feature>
<gene>
    <name evidence="2" type="primary">SGS1</name>
    <name evidence="2" type="ORF">C6P45_004307</name>
</gene>
<feature type="compositionally biased region" description="Polar residues" evidence="1">
    <location>
        <begin position="140"/>
        <end position="149"/>
    </location>
</feature>
<sequence length="199" mass="21718">MVTKPSNNLRREHKWLKETNSIQKDKELILSSLTKKFTVAQIRRSTNNTYGELSTPSTNTFQTPLTNVPSVPQRLSTISTNNNNSANTVNNSPVSTNLAVSTTSSNNYVSSFANVPSYNNIQNNNSSNSTVSTVSTTSSKLPMQQSQPTPVLPNTMINNKTDTSKSRTPYNSINNVVGPDVAKSLTGESYPMNIQQNNG</sequence>
<keyword evidence="2" id="KW-0347">Helicase</keyword>
<feature type="compositionally biased region" description="Low complexity" evidence="1">
    <location>
        <begin position="123"/>
        <end position="139"/>
    </location>
</feature>
<keyword evidence="3" id="KW-1185">Reference proteome</keyword>
<reference evidence="2 3" key="1">
    <citation type="submission" date="2020-11" db="EMBL/GenBank/DDBJ databases">
        <title>Kefir isolates.</title>
        <authorList>
            <person name="Marcisauskas S."/>
            <person name="Kim Y."/>
            <person name="Blasche S."/>
        </authorList>
    </citation>
    <scope>NUCLEOTIDE SEQUENCE [LARGE SCALE GENOMIC DNA]</scope>
    <source>
        <strain evidence="2 3">OG2</strain>
    </source>
</reference>
<keyword evidence="2" id="KW-0378">Hydrolase</keyword>
<dbReference type="OrthoDB" id="10261556at2759"/>
<dbReference type="AlphaFoldDB" id="A0A9P7BB88"/>
<proteinExistence type="predicted"/>
<keyword evidence="2" id="KW-0067">ATP-binding</keyword>
<name>A0A9P7BB88_MAUEX</name>
<keyword evidence="2" id="KW-0547">Nucleotide-binding</keyword>
<evidence type="ECO:0000313" key="3">
    <source>
        <dbReference type="Proteomes" id="UP000750334"/>
    </source>
</evidence>
<comment type="caution">
    <text evidence="2">The sequence shown here is derived from an EMBL/GenBank/DDBJ whole genome shotgun (WGS) entry which is preliminary data.</text>
</comment>
<protein>
    <submittedName>
        <fullName evidence="2">ATP-dependent DNA helicase sgs1</fullName>
    </submittedName>
</protein>
<organism evidence="2 3">
    <name type="scientific">Maudiozyma exigua</name>
    <name type="common">Yeast</name>
    <name type="synonym">Kazachstania exigua</name>
    <dbReference type="NCBI Taxonomy" id="34358"/>
    <lineage>
        <taxon>Eukaryota</taxon>
        <taxon>Fungi</taxon>
        <taxon>Dikarya</taxon>
        <taxon>Ascomycota</taxon>
        <taxon>Saccharomycotina</taxon>
        <taxon>Saccharomycetes</taxon>
        <taxon>Saccharomycetales</taxon>
        <taxon>Saccharomycetaceae</taxon>
        <taxon>Maudiozyma</taxon>
    </lineage>
</organism>
<evidence type="ECO:0000313" key="2">
    <source>
        <dbReference type="EMBL" id="KAG0668824.1"/>
    </source>
</evidence>